<accession>A0ABV2JBH5</accession>
<comment type="caution">
    <text evidence="2">The sequence shown here is derived from an EMBL/GenBank/DDBJ whole genome shotgun (WGS) entry which is preliminary data.</text>
</comment>
<organism evidence="2 3">
    <name type="scientific">Peptoniphilus olsenii</name>
    <dbReference type="NCBI Taxonomy" id="411570"/>
    <lineage>
        <taxon>Bacteria</taxon>
        <taxon>Bacillati</taxon>
        <taxon>Bacillota</taxon>
        <taxon>Tissierellia</taxon>
        <taxon>Tissierellales</taxon>
        <taxon>Peptoniphilaceae</taxon>
        <taxon>Peptoniphilus</taxon>
    </lineage>
</organism>
<evidence type="ECO:0000313" key="3">
    <source>
        <dbReference type="Proteomes" id="UP001549162"/>
    </source>
</evidence>
<feature type="domain" description="N-acetyltransferase" evidence="1">
    <location>
        <begin position="2"/>
        <end position="89"/>
    </location>
</feature>
<dbReference type="CDD" id="cd04301">
    <property type="entry name" value="NAT_SF"/>
    <property type="match status" value="1"/>
</dbReference>
<reference evidence="2 3" key="1">
    <citation type="submission" date="2024-06" db="EMBL/GenBank/DDBJ databases">
        <title>Genomic Encyclopedia of Type Strains, Phase IV (KMG-IV): sequencing the most valuable type-strain genomes for metagenomic binning, comparative biology and taxonomic classification.</title>
        <authorList>
            <person name="Goeker M."/>
        </authorList>
    </citation>
    <scope>NUCLEOTIDE SEQUENCE [LARGE SCALE GENOMIC DNA]</scope>
    <source>
        <strain evidence="2 3">DSM 21460</strain>
    </source>
</reference>
<dbReference type="Pfam" id="PF14542">
    <property type="entry name" value="Acetyltransf_CG"/>
    <property type="match status" value="1"/>
</dbReference>
<gene>
    <name evidence="2" type="ORF">ABID14_001747</name>
</gene>
<sequence>MEVKRGNNCYYIGESENNYKGILEYQDFGDVRDAQHTIVKPEFGGQGLAGELVKKLVEDAKKEGKKIKPTCSYVLKKLEGPEFDDLRVE</sequence>
<dbReference type="Proteomes" id="UP001549162">
    <property type="component" value="Unassembled WGS sequence"/>
</dbReference>
<dbReference type="SUPFAM" id="SSF55729">
    <property type="entry name" value="Acyl-CoA N-acyltransferases (Nat)"/>
    <property type="match status" value="1"/>
</dbReference>
<dbReference type="PANTHER" id="PTHR31435:SF9">
    <property type="entry name" value="PROTEIN NATD1"/>
    <property type="match status" value="1"/>
</dbReference>
<dbReference type="InterPro" id="IPR016181">
    <property type="entry name" value="Acyl_CoA_acyltransferase"/>
</dbReference>
<dbReference type="PANTHER" id="PTHR31435">
    <property type="entry name" value="PROTEIN NATD1"/>
    <property type="match status" value="1"/>
</dbReference>
<protein>
    <submittedName>
        <fullName evidence="2">GNAT family acetyltransferase</fullName>
    </submittedName>
</protein>
<dbReference type="RefSeq" id="WP_354369153.1">
    <property type="nucleotide sequence ID" value="NZ_JBEPMA010000016.1"/>
</dbReference>
<dbReference type="InterPro" id="IPR031165">
    <property type="entry name" value="GNAT_YJDJ"/>
</dbReference>
<evidence type="ECO:0000313" key="2">
    <source>
        <dbReference type="EMBL" id="MET3618112.1"/>
    </source>
</evidence>
<evidence type="ECO:0000259" key="1">
    <source>
        <dbReference type="PROSITE" id="PS51729"/>
    </source>
</evidence>
<dbReference type="EMBL" id="JBEPMA010000016">
    <property type="protein sequence ID" value="MET3618112.1"/>
    <property type="molecule type" value="Genomic_DNA"/>
</dbReference>
<proteinExistence type="predicted"/>
<dbReference type="PROSITE" id="PS51729">
    <property type="entry name" value="GNAT_YJDJ"/>
    <property type="match status" value="1"/>
</dbReference>
<dbReference type="InterPro" id="IPR045057">
    <property type="entry name" value="Gcn5-rel_NAT"/>
</dbReference>
<dbReference type="Gene3D" id="3.40.630.30">
    <property type="match status" value="1"/>
</dbReference>
<name>A0ABV2JBH5_9FIRM</name>
<keyword evidence="3" id="KW-1185">Reference proteome</keyword>